<dbReference type="SUPFAM" id="SSF54001">
    <property type="entry name" value="Cysteine proteinases"/>
    <property type="match status" value="1"/>
</dbReference>
<dbReference type="EMBL" id="SGXE01000008">
    <property type="protein sequence ID" value="RZS90468.1"/>
    <property type="molecule type" value="Genomic_DNA"/>
</dbReference>
<reference evidence="2 3" key="1">
    <citation type="submission" date="2019-02" db="EMBL/GenBank/DDBJ databases">
        <title>Genomic Encyclopedia of Type Strains, Phase IV (KMG-IV): sequencing the most valuable type-strain genomes for metagenomic binning, comparative biology and taxonomic classification.</title>
        <authorList>
            <person name="Goeker M."/>
        </authorList>
    </citation>
    <scope>NUCLEOTIDE SEQUENCE [LARGE SCALE GENOMIC DNA]</scope>
    <source>
        <strain evidence="2 3">DSM 17196</strain>
    </source>
</reference>
<sequence>MIRTLIVKFYMNYTESTAYYDFETDEIQQLIAEFNIHSLSNEDKAIGLYLKVRDGWRYDPYHISLEKKGYKASIIAKKSSGHCIDKSILLIAGLRGLGIPARIHLAKVKNHIGVERLTEKFGTNELTPHGMVNIYLSGKWLKASPAFNASLCEKCNVPPLAFDGKNDSMFQAYDASGAVFMEYLEDYGHFEDVPIDFIFETMKSHYPALVKQFSGAKEIKL</sequence>
<dbReference type="InterPro" id="IPR038765">
    <property type="entry name" value="Papain-like_cys_pep_sf"/>
</dbReference>
<proteinExistence type="predicted"/>
<dbReference type="Proteomes" id="UP000292262">
    <property type="component" value="Unassembled WGS sequence"/>
</dbReference>
<organism evidence="2 3">
    <name type="scientific">Aquimarina brevivitae</name>
    <dbReference type="NCBI Taxonomy" id="323412"/>
    <lineage>
        <taxon>Bacteria</taxon>
        <taxon>Pseudomonadati</taxon>
        <taxon>Bacteroidota</taxon>
        <taxon>Flavobacteriia</taxon>
        <taxon>Flavobacteriales</taxon>
        <taxon>Flavobacteriaceae</taxon>
        <taxon>Aquimarina</taxon>
    </lineage>
</organism>
<keyword evidence="3" id="KW-1185">Reference proteome</keyword>
<gene>
    <name evidence="2" type="ORF">EV197_3455</name>
</gene>
<accession>A0A4Q7NUE2</accession>
<dbReference type="Gene3D" id="3.10.620.30">
    <property type="match status" value="1"/>
</dbReference>
<evidence type="ECO:0000313" key="2">
    <source>
        <dbReference type="EMBL" id="RZS90468.1"/>
    </source>
</evidence>
<dbReference type="AlphaFoldDB" id="A0A4Q7NUE2"/>
<comment type="caution">
    <text evidence="2">The sequence shown here is derived from an EMBL/GenBank/DDBJ whole genome shotgun (WGS) entry which is preliminary data.</text>
</comment>
<evidence type="ECO:0000313" key="3">
    <source>
        <dbReference type="Proteomes" id="UP000292262"/>
    </source>
</evidence>
<evidence type="ECO:0000259" key="1">
    <source>
        <dbReference type="Pfam" id="PF01841"/>
    </source>
</evidence>
<protein>
    <submittedName>
        <fullName evidence="2">Transglutaminase superfamily protein</fullName>
    </submittedName>
</protein>
<feature type="domain" description="Transglutaminase-like" evidence="1">
    <location>
        <begin position="40"/>
        <end position="145"/>
    </location>
</feature>
<name>A0A4Q7NUE2_9FLAO</name>
<dbReference type="Pfam" id="PF01841">
    <property type="entry name" value="Transglut_core"/>
    <property type="match status" value="1"/>
</dbReference>
<dbReference type="InterPro" id="IPR002931">
    <property type="entry name" value="Transglutaminase-like"/>
</dbReference>